<dbReference type="EMBL" id="LIZX01000111">
    <property type="protein sequence ID" value="KPJ65555.1"/>
    <property type="molecule type" value="Genomic_DNA"/>
</dbReference>
<dbReference type="Proteomes" id="UP000051861">
    <property type="component" value="Unassembled WGS sequence"/>
</dbReference>
<feature type="domain" description="NYN" evidence="1">
    <location>
        <begin position="5"/>
        <end position="161"/>
    </location>
</feature>
<dbReference type="InterPro" id="IPR047140">
    <property type="entry name" value="LabA"/>
</dbReference>
<accession>A0A0S7XTJ8</accession>
<reference evidence="2 3" key="1">
    <citation type="journal article" date="2015" name="Microbiome">
        <title>Genomic resolution of linkages in carbon, nitrogen, and sulfur cycling among widespread estuary sediment bacteria.</title>
        <authorList>
            <person name="Baker B.J."/>
            <person name="Lazar C.S."/>
            <person name="Teske A.P."/>
            <person name="Dick G.J."/>
        </authorList>
    </citation>
    <scope>NUCLEOTIDE SEQUENCE [LARGE SCALE GENOMIC DNA]</scope>
    <source>
        <strain evidence="2">DG_54_3</strain>
    </source>
</reference>
<evidence type="ECO:0000313" key="3">
    <source>
        <dbReference type="Proteomes" id="UP000051861"/>
    </source>
</evidence>
<evidence type="ECO:0000313" key="2">
    <source>
        <dbReference type="EMBL" id="KPJ65555.1"/>
    </source>
</evidence>
<dbReference type="PANTHER" id="PTHR35458">
    <property type="entry name" value="SLR0755 PROTEIN"/>
    <property type="match status" value="1"/>
</dbReference>
<organism evidence="2 3">
    <name type="scientific">candidate division WOR-1 bacterium DG_54_3</name>
    <dbReference type="NCBI Taxonomy" id="1703775"/>
    <lineage>
        <taxon>Bacteria</taxon>
        <taxon>Bacillati</taxon>
        <taxon>Saganbacteria</taxon>
    </lineage>
</organism>
<name>A0A0S7XTJ8_UNCSA</name>
<evidence type="ECO:0000259" key="1">
    <source>
        <dbReference type="Pfam" id="PF01936"/>
    </source>
</evidence>
<dbReference type="InterPro" id="IPR021139">
    <property type="entry name" value="NYN"/>
</dbReference>
<dbReference type="PANTHER" id="PTHR35458:SF8">
    <property type="entry name" value="SLR0650 PROTEIN"/>
    <property type="match status" value="1"/>
</dbReference>
<dbReference type="AlphaFoldDB" id="A0A0S7XTJ8"/>
<gene>
    <name evidence="2" type="ORF">AMJ44_09955</name>
</gene>
<sequence length="174" mass="20231">MEKKRIMIFIDGSNFYHGLKNVVGKVNVNFQKLAEKLCGERELIRMYYYNAPRKREEDEEKYKSQQRFFSALDDVPYLTIKLGRLEKRGNTWVEKGVDVHLAVDMLSMAVKNLYDVAILISGDGDFASAIDAVKDLGKHVEVAYVSQTYQLKTSWDKFIPLSFEYLKDCFVETY</sequence>
<dbReference type="Gene3D" id="3.40.50.1010">
    <property type="entry name" value="5'-nuclease"/>
    <property type="match status" value="1"/>
</dbReference>
<protein>
    <recommendedName>
        <fullName evidence="1">NYN domain-containing protein</fullName>
    </recommendedName>
</protein>
<proteinExistence type="predicted"/>
<dbReference type="CDD" id="cd10911">
    <property type="entry name" value="PIN_LabA"/>
    <property type="match status" value="1"/>
</dbReference>
<dbReference type="GO" id="GO:0004540">
    <property type="term" value="F:RNA nuclease activity"/>
    <property type="evidence" value="ECO:0007669"/>
    <property type="project" value="InterPro"/>
</dbReference>
<comment type="caution">
    <text evidence="2">The sequence shown here is derived from an EMBL/GenBank/DDBJ whole genome shotgun (WGS) entry which is preliminary data.</text>
</comment>
<dbReference type="Pfam" id="PF01936">
    <property type="entry name" value="NYN"/>
    <property type="match status" value="1"/>
</dbReference>